<evidence type="ECO:0000256" key="4">
    <source>
        <dbReference type="ARBA" id="ARBA00023136"/>
    </source>
</evidence>
<comment type="subcellular location">
    <subcellularLocation>
        <location evidence="1">Membrane</location>
        <topology evidence="1">Multi-pass membrane protein</topology>
    </subcellularLocation>
</comment>
<dbReference type="Pfam" id="PF01740">
    <property type="entry name" value="STAS"/>
    <property type="match status" value="1"/>
</dbReference>
<organism evidence="7">
    <name type="scientific">hydrothermal vent metagenome</name>
    <dbReference type="NCBI Taxonomy" id="652676"/>
    <lineage>
        <taxon>unclassified sequences</taxon>
        <taxon>metagenomes</taxon>
        <taxon>ecological metagenomes</taxon>
    </lineage>
</organism>
<evidence type="ECO:0000256" key="1">
    <source>
        <dbReference type="ARBA" id="ARBA00004141"/>
    </source>
</evidence>
<dbReference type="InterPro" id="IPR001902">
    <property type="entry name" value="SLC26A/SulP_fam"/>
</dbReference>
<keyword evidence="4 5" id="KW-0472">Membrane</keyword>
<name>A0A3B0UP06_9ZZZZ</name>
<proteinExistence type="predicted"/>
<protein>
    <submittedName>
        <fullName evidence="7">Sulfate permease</fullName>
    </submittedName>
</protein>
<reference evidence="7" key="1">
    <citation type="submission" date="2018-06" db="EMBL/GenBank/DDBJ databases">
        <authorList>
            <person name="Zhirakovskaya E."/>
        </authorList>
    </citation>
    <scope>NUCLEOTIDE SEQUENCE</scope>
</reference>
<dbReference type="PROSITE" id="PS50801">
    <property type="entry name" value="STAS"/>
    <property type="match status" value="1"/>
</dbReference>
<dbReference type="InterPro" id="IPR036513">
    <property type="entry name" value="STAS_dom_sf"/>
</dbReference>
<feature type="transmembrane region" description="Helical" evidence="5">
    <location>
        <begin position="181"/>
        <end position="198"/>
    </location>
</feature>
<evidence type="ECO:0000256" key="5">
    <source>
        <dbReference type="SAM" id="Phobius"/>
    </source>
</evidence>
<dbReference type="EMBL" id="UOER01000651">
    <property type="protein sequence ID" value="VAW26897.1"/>
    <property type="molecule type" value="Genomic_DNA"/>
</dbReference>
<dbReference type="GO" id="GO:0016020">
    <property type="term" value="C:membrane"/>
    <property type="evidence" value="ECO:0007669"/>
    <property type="project" value="UniProtKB-SubCell"/>
</dbReference>
<feature type="non-terminal residue" evidence="7">
    <location>
        <position position="1"/>
    </location>
</feature>
<dbReference type="InterPro" id="IPR002645">
    <property type="entry name" value="STAS_dom"/>
</dbReference>
<feature type="transmembrane region" description="Helical" evidence="5">
    <location>
        <begin position="59"/>
        <end position="77"/>
    </location>
</feature>
<dbReference type="SUPFAM" id="SSF52091">
    <property type="entry name" value="SpoIIaa-like"/>
    <property type="match status" value="1"/>
</dbReference>
<evidence type="ECO:0000256" key="3">
    <source>
        <dbReference type="ARBA" id="ARBA00022989"/>
    </source>
</evidence>
<evidence type="ECO:0000256" key="2">
    <source>
        <dbReference type="ARBA" id="ARBA00022692"/>
    </source>
</evidence>
<feature type="transmembrane region" description="Helical" evidence="5">
    <location>
        <begin position="34"/>
        <end position="52"/>
    </location>
</feature>
<evidence type="ECO:0000259" key="6">
    <source>
        <dbReference type="PROSITE" id="PS50801"/>
    </source>
</evidence>
<evidence type="ECO:0000313" key="7">
    <source>
        <dbReference type="EMBL" id="VAW26897.1"/>
    </source>
</evidence>
<dbReference type="InterPro" id="IPR011547">
    <property type="entry name" value="SLC26A/SulP_dom"/>
</dbReference>
<gene>
    <name evidence="7" type="ORF">MNBD_BACTEROID04-461</name>
</gene>
<keyword evidence="3 5" id="KW-1133">Transmembrane helix</keyword>
<feature type="domain" description="STAS" evidence="6">
    <location>
        <begin position="292"/>
        <end position="405"/>
    </location>
</feature>
<dbReference type="CDD" id="cd07042">
    <property type="entry name" value="STAS_SulP_like_sulfate_transporter"/>
    <property type="match status" value="1"/>
</dbReference>
<dbReference type="AlphaFoldDB" id="A0A3B0UP06"/>
<sequence length="428" mass="47481">KQLKHVFGIKVPQGSKIYEVVNYIILHIRETNKYTLIVAIVTLLIAILVKKYIKKIGRFNLLIAMVLGTVLAIYLGGEQSGIQTVGHIPNHLPPFKVPDFSLDWLQKLFPGAIVLALLGLVEAVSISRAVALHSHQKLNNNQEFIGQGLSNIIPSFFSCYASSGSFTRSGVNYQAGAKTPLSAIIAGIGLIFVLLFGAKYASYLPKPAMGGIILLVGYNLIDFKHVKLIYKSSRRELLVFSLTLLGTLFLHLEQAVILGIAVSLVFYLERTSKPNIAELGLNKAKKFINIIRDSSTKECPQLKIIRIDGSLYFGAVEEVSNFFTNLYEKNESKHILVLSNGINFIDLAGAEWLTHEVEKWKAKGGQIYFSGMKVVSQDILIKGGFFDKIGAQYFFKDKNTAIASIFKDLDKNICKGCELKIFNECKNT</sequence>
<dbReference type="GO" id="GO:0055085">
    <property type="term" value="P:transmembrane transport"/>
    <property type="evidence" value="ECO:0007669"/>
    <property type="project" value="InterPro"/>
</dbReference>
<dbReference type="Gene3D" id="3.30.750.24">
    <property type="entry name" value="STAS domain"/>
    <property type="match status" value="1"/>
</dbReference>
<feature type="transmembrane region" description="Helical" evidence="5">
    <location>
        <begin position="242"/>
        <end position="268"/>
    </location>
</feature>
<accession>A0A3B0UP06</accession>
<feature type="transmembrane region" description="Helical" evidence="5">
    <location>
        <begin position="108"/>
        <end position="131"/>
    </location>
</feature>
<dbReference type="Pfam" id="PF00916">
    <property type="entry name" value="Sulfate_transp"/>
    <property type="match status" value="1"/>
</dbReference>
<keyword evidence="2 5" id="KW-0812">Transmembrane</keyword>
<feature type="transmembrane region" description="Helical" evidence="5">
    <location>
        <begin position="204"/>
        <end position="221"/>
    </location>
</feature>
<dbReference type="PANTHER" id="PTHR11814">
    <property type="entry name" value="SULFATE TRANSPORTER"/>
    <property type="match status" value="1"/>
</dbReference>